<dbReference type="GO" id="GO:0005762">
    <property type="term" value="C:mitochondrial large ribosomal subunit"/>
    <property type="evidence" value="ECO:0007669"/>
    <property type="project" value="TreeGrafter"/>
</dbReference>
<feature type="region of interest" description="Disordered" evidence="3">
    <location>
        <begin position="33"/>
        <end position="86"/>
    </location>
</feature>
<dbReference type="Pfam" id="PF00829">
    <property type="entry name" value="Ribosomal_L21p"/>
    <property type="match status" value="1"/>
</dbReference>
<feature type="compositionally biased region" description="Pro residues" evidence="3">
    <location>
        <begin position="74"/>
        <end position="84"/>
    </location>
</feature>
<evidence type="ECO:0000256" key="1">
    <source>
        <dbReference type="ARBA" id="ARBA00008563"/>
    </source>
</evidence>
<protein>
    <recommendedName>
        <fullName evidence="2">Large ribosomal subunit protein bL21m</fullName>
    </recommendedName>
</protein>
<sequence>MFSRALASTSRLAASPASTCSACSTATAAAARAARPQPSRRLFSQSATARGNDAGLELPTTLPRHAQPQAYTPKPLPTQGPPSEPSALALLKSQPSHYITALFMGRRYLLSPGDVLTVPYLKNAPVGSRLALTRILEVGSRDYTLRAGSATSSAPTSVSSVSSAALASYSAPIVARPPASRSVAIEGTPKDWQRHPDSLPYLGDDLVRAEVTVLEHTKGAMFEVEKFKRRKGYRRTLRSKLGFTKLRVGEIELGPKQE</sequence>
<dbReference type="InterPro" id="IPR036164">
    <property type="entry name" value="bL21-like_sf"/>
</dbReference>
<keyword evidence="5" id="KW-1185">Reference proteome</keyword>
<dbReference type="AlphaFoldDB" id="A0A2S5B4W2"/>
<accession>A0A2S5B4W2</accession>
<evidence type="ECO:0000313" key="5">
    <source>
        <dbReference type="Proteomes" id="UP000237144"/>
    </source>
</evidence>
<evidence type="ECO:0000256" key="3">
    <source>
        <dbReference type="SAM" id="MobiDB-lite"/>
    </source>
</evidence>
<dbReference type="OrthoDB" id="5994at2759"/>
<comment type="similarity">
    <text evidence="1">Belongs to the bacterial ribosomal protein bL21 family.</text>
</comment>
<evidence type="ECO:0000256" key="2">
    <source>
        <dbReference type="ARBA" id="ARBA00044129"/>
    </source>
</evidence>
<dbReference type="PANTHER" id="PTHR21349:SF0">
    <property type="entry name" value="LARGE RIBOSOMAL SUBUNIT PROTEIN BL21M"/>
    <property type="match status" value="1"/>
</dbReference>
<dbReference type="InterPro" id="IPR028909">
    <property type="entry name" value="bL21-like"/>
</dbReference>
<evidence type="ECO:0000313" key="4">
    <source>
        <dbReference type="EMBL" id="POY71775.1"/>
    </source>
</evidence>
<dbReference type="Proteomes" id="UP000237144">
    <property type="component" value="Unassembled WGS sequence"/>
</dbReference>
<dbReference type="PANTHER" id="PTHR21349">
    <property type="entry name" value="50S RIBOSOMAL PROTEIN L21"/>
    <property type="match status" value="1"/>
</dbReference>
<gene>
    <name evidence="4" type="ORF">BMF94_5136</name>
</gene>
<dbReference type="SUPFAM" id="SSF141091">
    <property type="entry name" value="L21p-like"/>
    <property type="match status" value="2"/>
</dbReference>
<name>A0A2S5B4W2_9BASI</name>
<reference evidence="4 5" key="1">
    <citation type="journal article" date="2018" name="Front. Microbiol.">
        <title>Prospects for Fungal Bioremediation of Acidic Radioactive Waste Sites: Characterization and Genome Sequence of Rhodotorula taiwanensis MD1149.</title>
        <authorList>
            <person name="Tkavc R."/>
            <person name="Matrosova V.Y."/>
            <person name="Grichenko O.E."/>
            <person name="Gostincar C."/>
            <person name="Volpe R.P."/>
            <person name="Klimenkova P."/>
            <person name="Gaidamakova E.K."/>
            <person name="Zhou C.E."/>
            <person name="Stewart B.J."/>
            <person name="Lyman M.G."/>
            <person name="Malfatti S.A."/>
            <person name="Rubinfeld B."/>
            <person name="Courtot M."/>
            <person name="Singh J."/>
            <person name="Dalgard C.L."/>
            <person name="Hamilton T."/>
            <person name="Frey K.G."/>
            <person name="Gunde-Cimerman N."/>
            <person name="Dugan L."/>
            <person name="Daly M.J."/>
        </authorList>
    </citation>
    <scope>NUCLEOTIDE SEQUENCE [LARGE SCALE GENOMIC DNA]</scope>
    <source>
        <strain evidence="4 5">MD1149</strain>
    </source>
</reference>
<proteinExistence type="inferred from homology"/>
<dbReference type="STRING" id="741276.A0A2S5B4W2"/>
<comment type="caution">
    <text evidence="4">The sequence shown here is derived from an EMBL/GenBank/DDBJ whole genome shotgun (WGS) entry which is preliminary data.</text>
</comment>
<dbReference type="EMBL" id="PJQD01000072">
    <property type="protein sequence ID" value="POY71775.1"/>
    <property type="molecule type" value="Genomic_DNA"/>
</dbReference>
<organism evidence="4 5">
    <name type="scientific">Rhodotorula taiwanensis</name>
    <dbReference type="NCBI Taxonomy" id="741276"/>
    <lineage>
        <taxon>Eukaryota</taxon>
        <taxon>Fungi</taxon>
        <taxon>Dikarya</taxon>
        <taxon>Basidiomycota</taxon>
        <taxon>Pucciniomycotina</taxon>
        <taxon>Microbotryomycetes</taxon>
        <taxon>Sporidiobolales</taxon>
        <taxon>Sporidiobolaceae</taxon>
        <taxon>Rhodotorula</taxon>
    </lineage>
</organism>
<dbReference type="GO" id="GO:0003735">
    <property type="term" value="F:structural constituent of ribosome"/>
    <property type="evidence" value="ECO:0007669"/>
    <property type="project" value="TreeGrafter"/>
</dbReference>